<dbReference type="InterPro" id="IPR002765">
    <property type="entry name" value="UPF0145_YbjQ-like"/>
</dbReference>
<comment type="similarity">
    <text evidence="1 2">Belongs to the UPF0145 family.</text>
</comment>
<evidence type="ECO:0000256" key="1">
    <source>
        <dbReference type="ARBA" id="ARBA00010751"/>
    </source>
</evidence>
<evidence type="ECO:0000313" key="4">
    <source>
        <dbReference type="Proteomes" id="UP000484885"/>
    </source>
</evidence>
<evidence type="ECO:0000313" key="3">
    <source>
        <dbReference type="EMBL" id="NDY95518.1"/>
    </source>
</evidence>
<dbReference type="Pfam" id="PF01906">
    <property type="entry name" value="YbjQ_1"/>
    <property type="match status" value="1"/>
</dbReference>
<proteinExistence type="inferred from homology"/>
<name>A0A845UXU2_9GAMM</name>
<dbReference type="Proteomes" id="UP000484885">
    <property type="component" value="Unassembled WGS sequence"/>
</dbReference>
<dbReference type="RefSeq" id="WP_164210923.1">
    <property type="nucleotide sequence ID" value="NZ_JAAGSC010000040.1"/>
</dbReference>
<dbReference type="Gene3D" id="3.30.110.70">
    <property type="entry name" value="Hypothetical protein apc22750. Chain B"/>
    <property type="match status" value="1"/>
</dbReference>
<evidence type="ECO:0000256" key="2">
    <source>
        <dbReference type="HAMAP-Rule" id="MF_00338"/>
    </source>
</evidence>
<dbReference type="HAMAP" id="MF_00338">
    <property type="entry name" value="UPF0145"/>
    <property type="match status" value="1"/>
</dbReference>
<accession>A0A845UXU2</accession>
<dbReference type="PANTHER" id="PTHR34068">
    <property type="entry name" value="UPF0145 PROTEIN YBJQ"/>
    <property type="match status" value="1"/>
</dbReference>
<protein>
    <recommendedName>
        <fullName evidence="2">UPF0145 protein G3I74_07255</fullName>
    </recommendedName>
</protein>
<keyword evidence="4" id="KW-1185">Reference proteome</keyword>
<reference evidence="3 4" key="1">
    <citation type="submission" date="2020-02" db="EMBL/GenBank/DDBJ databases">
        <authorList>
            <person name="Zhang X.-Y."/>
        </authorList>
    </citation>
    <scope>NUCLEOTIDE SEQUENCE [LARGE SCALE GENOMIC DNA]</scope>
    <source>
        <strain evidence="3 4">C33</strain>
    </source>
</reference>
<organism evidence="3 4">
    <name type="scientific">Wenzhouxiangella limi</name>
    <dbReference type="NCBI Taxonomy" id="2707351"/>
    <lineage>
        <taxon>Bacteria</taxon>
        <taxon>Pseudomonadati</taxon>
        <taxon>Pseudomonadota</taxon>
        <taxon>Gammaproteobacteria</taxon>
        <taxon>Chromatiales</taxon>
        <taxon>Wenzhouxiangellaceae</taxon>
        <taxon>Wenzhouxiangella</taxon>
    </lineage>
</organism>
<dbReference type="AlphaFoldDB" id="A0A845UXU2"/>
<dbReference type="PANTHER" id="PTHR34068:SF2">
    <property type="entry name" value="UPF0145 PROTEIN SCO3412"/>
    <property type="match status" value="1"/>
</dbReference>
<dbReference type="SUPFAM" id="SSF117782">
    <property type="entry name" value="YbjQ-like"/>
    <property type="match status" value="1"/>
</dbReference>
<sequence length="115" mass="12225">MILLTTETVPGHEIEKALGLVRGNTVRAKHLGRDIVAALRNLVGGEIGEYSEMMIEARNEAVNRMIAQAEKLDADAIVAVRLVTSQVSTGAAELLAYGTAVKLRESSGDKNAASH</sequence>
<gene>
    <name evidence="3" type="ORF">G3I74_07255</name>
</gene>
<dbReference type="InterPro" id="IPR035439">
    <property type="entry name" value="UPF0145_dom_sf"/>
</dbReference>
<comment type="caution">
    <text evidence="3">The sequence shown here is derived from an EMBL/GenBank/DDBJ whole genome shotgun (WGS) entry which is preliminary data.</text>
</comment>
<dbReference type="EMBL" id="JAAGSC010000040">
    <property type="protein sequence ID" value="NDY95518.1"/>
    <property type="molecule type" value="Genomic_DNA"/>
</dbReference>